<protein>
    <submittedName>
        <fullName evidence="2">Uncharacterized protein</fullName>
    </submittedName>
</protein>
<name>A0A845L472_9FIRM</name>
<feature type="compositionally biased region" description="Pro residues" evidence="1">
    <location>
        <begin position="59"/>
        <end position="73"/>
    </location>
</feature>
<dbReference type="OrthoDB" id="9918086at2"/>
<sequence>MPYMMGRGMDMMMIAGLIHIVLLVWFVFTLSAIRQDLRELVNLNKYRHHPPLNVYQAPSAPPGHPGYPGPQPALRPEERLGRKDE</sequence>
<organism evidence="2 3">
    <name type="scientific">Heliomicrobium undosum</name>
    <dbReference type="NCBI Taxonomy" id="121734"/>
    <lineage>
        <taxon>Bacteria</taxon>
        <taxon>Bacillati</taxon>
        <taxon>Bacillota</taxon>
        <taxon>Clostridia</taxon>
        <taxon>Eubacteriales</taxon>
        <taxon>Heliobacteriaceae</taxon>
        <taxon>Heliomicrobium</taxon>
    </lineage>
</organism>
<proteinExistence type="predicted"/>
<reference evidence="2 3" key="1">
    <citation type="submission" date="2020-01" db="EMBL/GenBank/DDBJ databases">
        <title>Whole-genome sequence of Heliobacterium undosum DSM 13378.</title>
        <authorList>
            <person name="Kyndt J.A."/>
            <person name="Meyer T.E."/>
        </authorList>
    </citation>
    <scope>NUCLEOTIDE SEQUENCE [LARGE SCALE GENOMIC DNA]</scope>
    <source>
        <strain evidence="2 3">DSM 13378</strain>
    </source>
</reference>
<comment type="caution">
    <text evidence="2">The sequence shown here is derived from an EMBL/GenBank/DDBJ whole genome shotgun (WGS) entry which is preliminary data.</text>
</comment>
<evidence type="ECO:0000256" key="1">
    <source>
        <dbReference type="SAM" id="MobiDB-lite"/>
    </source>
</evidence>
<gene>
    <name evidence="2" type="ORF">GTO91_07940</name>
</gene>
<dbReference type="AlphaFoldDB" id="A0A845L472"/>
<feature type="region of interest" description="Disordered" evidence="1">
    <location>
        <begin position="54"/>
        <end position="85"/>
    </location>
</feature>
<dbReference type="EMBL" id="WXEY01000006">
    <property type="protein sequence ID" value="MZP29634.1"/>
    <property type="molecule type" value="Genomic_DNA"/>
</dbReference>
<dbReference type="Proteomes" id="UP000463470">
    <property type="component" value="Unassembled WGS sequence"/>
</dbReference>
<evidence type="ECO:0000313" key="3">
    <source>
        <dbReference type="Proteomes" id="UP000463470"/>
    </source>
</evidence>
<dbReference type="RefSeq" id="WP_161257434.1">
    <property type="nucleotide sequence ID" value="NZ_WXEY01000006.1"/>
</dbReference>
<feature type="compositionally biased region" description="Basic and acidic residues" evidence="1">
    <location>
        <begin position="75"/>
        <end position="85"/>
    </location>
</feature>
<evidence type="ECO:0000313" key="2">
    <source>
        <dbReference type="EMBL" id="MZP29634.1"/>
    </source>
</evidence>
<keyword evidence="3" id="KW-1185">Reference proteome</keyword>
<accession>A0A845L472</accession>